<dbReference type="InterPro" id="IPR002589">
    <property type="entry name" value="Macro_dom"/>
</dbReference>
<gene>
    <name evidence="8" type="ORF">MCOR_17258</name>
</gene>
<proteinExistence type="predicted"/>
<accession>A0A6J8BBZ1</accession>
<dbReference type="GO" id="GO:0010629">
    <property type="term" value="P:negative regulation of gene expression"/>
    <property type="evidence" value="ECO:0007669"/>
    <property type="project" value="TreeGrafter"/>
</dbReference>
<keyword evidence="4" id="KW-0520">NAD</keyword>
<dbReference type="GO" id="GO:1990404">
    <property type="term" value="F:NAD+-protein mono-ADP-ribosyltransferase activity"/>
    <property type="evidence" value="ECO:0007669"/>
    <property type="project" value="TreeGrafter"/>
</dbReference>
<feature type="region of interest" description="Disordered" evidence="6">
    <location>
        <begin position="698"/>
        <end position="719"/>
    </location>
</feature>
<dbReference type="PROSITE" id="PS51154">
    <property type="entry name" value="MACRO"/>
    <property type="match status" value="1"/>
</dbReference>
<dbReference type="Pfam" id="PF01661">
    <property type="entry name" value="Macro"/>
    <property type="match status" value="1"/>
</dbReference>
<evidence type="ECO:0000256" key="1">
    <source>
        <dbReference type="ARBA" id="ARBA00004123"/>
    </source>
</evidence>
<evidence type="ECO:0000256" key="6">
    <source>
        <dbReference type="SAM" id="MobiDB-lite"/>
    </source>
</evidence>
<organism evidence="8 9">
    <name type="scientific">Mytilus coruscus</name>
    <name type="common">Sea mussel</name>
    <dbReference type="NCBI Taxonomy" id="42192"/>
    <lineage>
        <taxon>Eukaryota</taxon>
        <taxon>Metazoa</taxon>
        <taxon>Spiralia</taxon>
        <taxon>Lophotrochozoa</taxon>
        <taxon>Mollusca</taxon>
        <taxon>Bivalvia</taxon>
        <taxon>Autobranchia</taxon>
        <taxon>Pteriomorphia</taxon>
        <taxon>Mytilida</taxon>
        <taxon>Mytiloidea</taxon>
        <taxon>Mytilidae</taxon>
        <taxon>Mytilinae</taxon>
        <taxon>Mytilus</taxon>
    </lineage>
</organism>
<sequence>MSGSVTDSEACASEFDETWMPPQGELQEKYNFQWKTPWKNLNIKIRLPNGTTSEHTSFLLVPIKMQFLIKHNLSNIQRIIRSIKCSQVESINSSEELLEIKVNSLAADEIFNEIENYLTNEVDEVLLKPIQRFPYSSKLAEEYFKKGLKERSIDMMRDDSKIYIVGHLKMKDYLNKGIDKISRVTVTKTLKIDEKWKIQAIKSFTLIEILTETFPDILVRVQEGQSNIFLQGRDITIQKAENMMNKLLSDLFNQKVQFDPLVLQLFSCKQASEMLTCILQKDKLQVVWTIDKTQICFFSKFRINVNVLKSVVHENFLTAGFSNSSQQSSNFCLSKAFLEITKRHVDKLLILETTTSGTSVAATKQLILELLHREKMFYIDSRNTREVQGMYSFTSFFDEVSYEFQKINQEKTEIKKIAKCLELKWTKSEDRCKTLEIELKSEDEKYKRLAFEKHVSDENSRDMISDTTKQLKKMRDLCDVQNNMSISQQREIDNLITTNEKLLDNLKSVKDELRIQVSTVQKIKNYLDIELEEIGKNLFEVHTYIHQETSSDDATCCQKINTRKKAVVSITARTNTSVSVYLEANDHRIEQLKIQSGVEVINEEDGGMVLTGDISSIISAQDILLKWTNETPAVESTTCKISKNSQGKCDMPESNNHTDGRFNYTEKGYENTKPNRNTEGQYSRTFDRTVKPKQYNIGRNSSHLKLPSPKKNLEVGNKRNIFPNMPRNINEIKSENDWYPRLPTECENVNDEENLFPVVNIDSLMMTTKEGIKVYVYKGNLCYLDVQGIVNSSNEYMNHSSGLSSVIAKEAGKKMKDECMQYLARNTKLQQGNTCVTSAELMNVIQNALTSADENRLISVAIPAIGSGGHGGPRQVCFPSFPRAVTQFSREFGKKSSIKEVHFVDNNLEEVTLMQSAFVLAVDEPWHTRFKNNHQKTKELFFGFKRTEATASKYEELTLPNKVIVILCDGPLFSAPCHKHGEKLLDVMENTGIVITMDNILSGRSKSATTCLQRCGNDFYRSFNSLKKQKIECGKAYNIFGDIQMKCEHVICLVMPNLSKTATDKTSSEQTEFQSLFHLCCANMFKQADNCGLKHLVVPVLVDGKLYKQPAFVYCN</sequence>
<dbReference type="InterPro" id="IPR052056">
    <property type="entry name" value="Mono-ARTD/PARP"/>
</dbReference>
<reference evidence="8 9" key="1">
    <citation type="submission" date="2020-06" db="EMBL/GenBank/DDBJ databases">
        <authorList>
            <person name="Li R."/>
            <person name="Bekaert M."/>
        </authorList>
    </citation>
    <scope>NUCLEOTIDE SEQUENCE [LARGE SCALE GENOMIC DNA]</scope>
    <source>
        <strain evidence="9">wild</strain>
    </source>
</reference>
<dbReference type="GO" id="GO:0003950">
    <property type="term" value="F:NAD+ poly-ADP-ribosyltransferase activity"/>
    <property type="evidence" value="ECO:0007669"/>
    <property type="project" value="TreeGrafter"/>
</dbReference>
<dbReference type="SMART" id="SM00506">
    <property type="entry name" value="A1pp"/>
    <property type="match status" value="1"/>
</dbReference>
<dbReference type="GO" id="GO:0003714">
    <property type="term" value="F:transcription corepressor activity"/>
    <property type="evidence" value="ECO:0007669"/>
    <property type="project" value="TreeGrafter"/>
</dbReference>
<protein>
    <recommendedName>
        <fullName evidence="7">Macro domain-containing protein</fullName>
    </recommendedName>
</protein>
<evidence type="ECO:0000256" key="5">
    <source>
        <dbReference type="ARBA" id="ARBA00023242"/>
    </source>
</evidence>
<evidence type="ECO:0000313" key="9">
    <source>
        <dbReference type="Proteomes" id="UP000507470"/>
    </source>
</evidence>
<evidence type="ECO:0000256" key="2">
    <source>
        <dbReference type="ARBA" id="ARBA00022676"/>
    </source>
</evidence>
<dbReference type="Proteomes" id="UP000507470">
    <property type="component" value="Unassembled WGS sequence"/>
</dbReference>
<dbReference type="PANTHER" id="PTHR14453">
    <property type="entry name" value="PARP/ZINC FINGER CCCH TYPE DOMAIN CONTAINING PROTEIN"/>
    <property type="match status" value="1"/>
</dbReference>
<dbReference type="Gene3D" id="3.40.220.10">
    <property type="entry name" value="Leucine Aminopeptidase, subunit E, domain 1"/>
    <property type="match status" value="3"/>
</dbReference>
<evidence type="ECO:0000256" key="4">
    <source>
        <dbReference type="ARBA" id="ARBA00023027"/>
    </source>
</evidence>
<keyword evidence="9" id="KW-1185">Reference proteome</keyword>
<dbReference type="AlphaFoldDB" id="A0A6J8BBZ1"/>
<evidence type="ECO:0000259" key="7">
    <source>
        <dbReference type="PROSITE" id="PS51154"/>
    </source>
</evidence>
<dbReference type="GO" id="GO:0070212">
    <property type="term" value="P:protein poly-ADP-ribosylation"/>
    <property type="evidence" value="ECO:0007669"/>
    <property type="project" value="TreeGrafter"/>
</dbReference>
<dbReference type="EMBL" id="CACVKT020003054">
    <property type="protein sequence ID" value="CAC5381382.1"/>
    <property type="molecule type" value="Genomic_DNA"/>
</dbReference>
<name>A0A6J8BBZ1_MYTCO</name>
<dbReference type="SUPFAM" id="SSF52949">
    <property type="entry name" value="Macro domain-like"/>
    <property type="match status" value="1"/>
</dbReference>
<evidence type="ECO:0000313" key="8">
    <source>
        <dbReference type="EMBL" id="CAC5381382.1"/>
    </source>
</evidence>
<dbReference type="PANTHER" id="PTHR14453:SF67">
    <property type="entry name" value="POLY [ADP-RIBOSE] POLYMERASE"/>
    <property type="match status" value="1"/>
</dbReference>
<feature type="domain" description="Macro" evidence="7">
    <location>
        <begin position="761"/>
        <end position="922"/>
    </location>
</feature>
<keyword evidence="5" id="KW-0539">Nucleus</keyword>
<dbReference type="GO" id="GO:0005737">
    <property type="term" value="C:cytoplasm"/>
    <property type="evidence" value="ECO:0007669"/>
    <property type="project" value="TreeGrafter"/>
</dbReference>
<dbReference type="GO" id="GO:0005634">
    <property type="term" value="C:nucleus"/>
    <property type="evidence" value="ECO:0007669"/>
    <property type="project" value="UniProtKB-SubCell"/>
</dbReference>
<evidence type="ECO:0000256" key="3">
    <source>
        <dbReference type="ARBA" id="ARBA00022679"/>
    </source>
</evidence>
<dbReference type="InterPro" id="IPR043472">
    <property type="entry name" value="Macro_dom-like"/>
</dbReference>
<comment type="subcellular location">
    <subcellularLocation>
        <location evidence="1">Nucleus</location>
    </subcellularLocation>
</comment>
<keyword evidence="2" id="KW-0328">Glycosyltransferase</keyword>
<keyword evidence="3" id="KW-0808">Transferase</keyword>